<dbReference type="AlphaFoldDB" id="A0A386HKR5"/>
<dbReference type="Pfam" id="PF19841">
    <property type="entry name" value="GldN"/>
    <property type="match status" value="1"/>
</dbReference>
<dbReference type="EMBL" id="CP032489">
    <property type="protein sequence ID" value="AYD46345.1"/>
    <property type="molecule type" value="Genomic_DNA"/>
</dbReference>
<dbReference type="Proteomes" id="UP000266118">
    <property type="component" value="Chromosome"/>
</dbReference>
<feature type="signal peptide" evidence="2">
    <location>
        <begin position="1"/>
        <end position="26"/>
    </location>
</feature>
<dbReference type="RefSeq" id="WP_119984275.1">
    <property type="nucleotide sequence ID" value="NZ_CP032489.1"/>
</dbReference>
<reference evidence="3 4" key="1">
    <citation type="submission" date="2018-09" db="EMBL/GenBank/DDBJ databases">
        <title>Arachidicoccus sp. nov., a bacterium isolated from soil.</title>
        <authorList>
            <person name="Weon H.-Y."/>
            <person name="Kwon S.-W."/>
            <person name="Lee S.A."/>
        </authorList>
    </citation>
    <scope>NUCLEOTIDE SEQUENCE [LARGE SCALE GENOMIC DNA]</scope>
    <source>
        <strain evidence="3 4">KIS59-12</strain>
    </source>
</reference>
<proteinExistence type="predicted"/>
<dbReference type="KEGG" id="ark:D6B99_01135"/>
<feature type="compositionally biased region" description="Polar residues" evidence="1">
    <location>
        <begin position="35"/>
        <end position="46"/>
    </location>
</feature>
<evidence type="ECO:0000256" key="1">
    <source>
        <dbReference type="SAM" id="MobiDB-lite"/>
    </source>
</evidence>
<protein>
    <submittedName>
        <fullName evidence="3">Gliding motility protein GldN</fullName>
    </submittedName>
</protein>
<keyword evidence="2" id="KW-0732">Signal</keyword>
<evidence type="ECO:0000313" key="3">
    <source>
        <dbReference type="EMBL" id="AYD46345.1"/>
    </source>
</evidence>
<dbReference type="OrthoDB" id="1141916at2"/>
<sequence>MKRRVPFLKIVFFSLCGCAIMLQASAQSHKKTKSRSSAYDTGSSYDTAPANKNGINKSHVPAADTTELPDNSAYGNTSNNNGQLIKNLPIEVIKDSTGGGMLDDQKKSLRKDNILVDDLADSTATPLPYSPLYASDALYRVRVWRTIDTRDKANLPYFYSTAIDGEGNTHLIDILINAMKNDSVQAFSSIDDRFTTPITFQQAIATFGSGTDTSASYDLNGNIVGYQVRQKAINADSIYKYRIKEEWVFNRRDGKTYVRILGIAPLITYTLSNGDMMDDSEHPAFWLYYPDLRTNLVRSIIANPMDGGGTITWEQIFENRLFDSEIIKSSLDAEHGFTKTPLDANQARIIQSELNNLGSKIGVDSSATN</sequence>
<evidence type="ECO:0000256" key="2">
    <source>
        <dbReference type="SAM" id="SignalP"/>
    </source>
</evidence>
<evidence type="ECO:0000313" key="4">
    <source>
        <dbReference type="Proteomes" id="UP000266118"/>
    </source>
</evidence>
<gene>
    <name evidence="3" type="primary">gldN</name>
    <name evidence="3" type="ORF">D6B99_01135</name>
</gene>
<dbReference type="InterPro" id="IPR019847">
    <property type="entry name" value="Gliding_motility_assoc_GldN"/>
</dbReference>
<feature type="region of interest" description="Disordered" evidence="1">
    <location>
        <begin position="30"/>
        <end position="57"/>
    </location>
</feature>
<accession>A0A386HKR5</accession>
<feature type="chain" id="PRO_5017272111" evidence="2">
    <location>
        <begin position="27"/>
        <end position="369"/>
    </location>
</feature>
<dbReference type="NCBIfam" id="TIGR03523">
    <property type="entry name" value="GldN"/>
    <property type="match status" value="1"/>
</dbReference>
<keyword evidence="4" id="KW-1185">Reference proteome</keyword>
<name>A0A386HKR5_9BACT</name>
<organism evidence="3 4">
    <name type="scientific">Arachidicoccus soli</name>
    <dbReference type="NCBI Taxonomy" id="2341117"/>
    <lineage>
        <taxon>Bacteria</taxon>
        <taxon>Pseudomonadati</taxon>
        <taxon>Bacteroidota</taxon>
        <taxon>Chitinophagia</taxon>
        <taxon>Chitinophagales</taxon>
        <taxon>Chitinophagaceae</taxon>
        <taxon>Arachidicoccus</taxon>
    </lineage>
</organism>